<comment type="caution">
    <text evidence="3">The sequence shown here is derived from an EMBL/GenBank/DDBJ whole genome shotgun (WGS) entry which is preliminary data.</text>
</comment>
<evidence type="ECO:0000313" key="3">
    <source>
        <dbReference type="EMBL" id="PYE18135.1"/>
    </source>
</evidence>
<feature type="transmembrane region" description="Helical" evidence="2">
    <location>
        <begin position="262"/>
        <end position="286"/>
    </location>
</feature>
<protein>
    <submittedName>
        <fullName evidence="3">Putative membrane protein DUF2339</fullName>
    </submittedName>
</protein>
<dbReference type="RefSeq" id="WP_245937868.1">
    <property type="nucleotide sequence ID" value="NZ_QJSP01000005.1"/>
</dbReference>
<feature type="compositionally biased region" description="Pro residues" evidence="1">
    <location>
        <begin position="168"/>
        <end position="186"/>
    </location>
</feature>
<keyword evidence="2" id="KW-1133">Transmembrane helix</keyword>
<feature type="region of interest" description="Disordered" evidence="1">
    <location>
        <begin position="137"/>
        <end position="190"/>
    </location>
</feature>
<feature type="transmembrane region" description="Helical" evidence="2">
    <location>
        <begin position="419"/>
        <end position="437"/>
    </location>
</feature>
<dbReference type="PANTHER" id="PTHR38434">
    <property type="entry name" value="BLL2549 PROTEIN"/>
    <property type="match status" value="1"/>
</dbReference>
<feature type="compositionally biased region" description="Low complexity" evidence="1">
    <location>
        <begin position="137"/>
        <end position="167"/>
    </location>
</feature>
<evidence type="ECO:0000256" key="1">
    <source>
        <dbReference type="SAM" id="MobiDB-lite"/>
    </source>
</evidence>
<sequence length="726" mass="73384">MTEQNQAVISRLSAEFNSLSSQFARVSGDLTELHTVLAALEAPVSAPETPEKPESATEPRPVSQSQPASQPQPAPQPRPAPQAGPAPQQYGPGPGPQQGPGSPWSQGAPGPRAYVGQPQRAPYPSWMQPAVAARPVAPGAARPVDPGAARPVASGRPVGPYAPGAAPLLPPPPGGRGPAGPPPPTKPSLWQRMTADPGGGLIGKILAVAGVAVTLIGVVMMLVLAAQAGILRPEIRVAAGAVLAAVLVIVAVRMADRPGGRVGAIALSATGIAAAYFDVVAVTRFYDWLPDYGGLLLAGLVTFGGLLLARRWDSQHLGLLVLIPVFILAPVLTEGPSLLLVGFMLAMAIGSFPVQLGKDWVLLHAARVTASTATLLAWIAASAGHSESHVVLATTAIVGNGVFGVATAAILARKSSLPQLTALLGCATVVPVVFSPIALDRWVAAVIIGSVAALILALVLFDRRLPSVPRRIYGAASAVTAVIAAVVAFEGPVLAPVLLAMSIVIAVAGRSDLVARVIAALIGLFGGIGFLAISPPNQLTVSTDIETPVAASIVVGSALAVAAIWLNLWAWYRASTDGPSAENVQAFGIIAALGSLYAVTALTVTAGVAIGGTEGGFLGGHMAATICWMVVAATLLIISISIAKGRRRFGGISRNVAVGAGLGLTAAAVAKLFLFDLATLNGIFRVAVFIVVGLILLAVGAGYARALGNSAAAEGGPDNTPVGAQP</sequence>
<feature type="transmembrane region" description="Helical" evidence="2">
    <location>
        <begin position="201"/>
        <end position="225"/>
    </location>
</feature>
<evidence type="ECO:0000313" key="4">
    <source>
        <dbReference type="Proteomes" id="UP000247591"/>
    </source>
</evidence>
<feature type="transmembrane region" description="Helical" evidence="2">
    <location>
        <begin position="549"/>
        <end position="572"/>
    </location>
</feature>
<gene>
    <name evidence="3" type="ORF">DFR67_105280</name>
</gene>
<feature type="transmembrane region" description="Helical" evidence="2">
    <location>
        <begin position="237"/>
        <end position="255"/>
    </location>
</feature>
<feature type="transmembrane region" description="Helical" evidence="2">
    <location>
        <begin position="316"/>
        <end position="332"/>
    </location>
</feature>
<accession>A0A318RRI6</accession>
<evidence type="ECO:0000256" key="2">
    <source>
        <dbReference type="SAM" id="Phobius"/>
    </source>
</evidence>
<name>A0A318RRI6_WILLI</name>
<feature type="transmembrane region" description="Helical" evidence="2">
    <location>
        <begin position="655"/>
        <end position="674"/>
    </location>
</feature>
<feature type="transmembrane region" description="Helical" evidence="2">
    <location>
        <begin position="494"/>
        <end position="510"/>
    </location>
</feature>
<feature type="transmembrane region" description="Helical" evidence="2">
    <location>
        <begin position="472"/>
        <end position="488"/>
    </location>
</feature>
<feature type="transmembrane region" description="Helical" evidence="2">
    <location>
        <begin position="338"/>
        <end position="354"/>
    </location>
</feature>
<feature type="transmembrane region" description="Helical" evidence="2">
    <location>
        <begin position="390"/>
        <end position="412"/>
    </location>
</feature>
<feature type="compositionally biased region" description="Low complexity" evidence="1">
    <location>
        <begin position="59"/>
        <end position="69"/>
    </location>
</feature>
<feature type="region of interest" description="Disordered" evidence="1">
    <location>
        <begin position="41"/>
        <end position="121"/>
    </location>
</feature>
<feature type="transmembrane region" description="Helical" evidence="2">
    <location>
        <begin position="443"/>
        <end position="460"/>
    </location>
</feature>
<dbReference type="Proteomes" id="UP000247591">
    <property type="component" value="Unassembled WGS sequence"/>
</dbReference>
<keyword evidence="4" id="KW-1185">Reference proteome</keyword>
<feature type="compositionally biased region" description="Low complexity" evidence="1">
    <location>
        <begin position="99"/>
        <end position="111"/>
    </location>
</feature>
<reference evidence="3 4" key="1">
    <citation type="submission" date="2018-06" db="EMBL/GenBank/DDBJ databases">
        <title>Genomic Encyclopedia of Type Strains, Phase IV (KMG-IV): sequencing the most valuable type-strain genomes for metagenomic binning, comparative biology and taxonomic classification.</title>
        <authorList>
            <person name="Goeker M."/>
        </authorList>
    </citation>
    <scope>NUCLEOTIDE SEQUENCE [LARGE SCALE GENOMIC DNA]</scope>
    <source>
        <strain evidence="3 4">DSM 45521</strain>
    </source>
</reference>
<feature type="transmembrane region" description="Helical" evidence="2">
    <location>
        <begin position="622"/>
        <end position="643"/>
    </location>
</feature>
<dbReference type="AlphaFoldDB" id="A0A318RRI6"/>
<feature type="compositionally biased region" description="Pro residues" evidence="1">
    <location>
        <begin position="70"/>
        <end position="84"/>
    </location>
</feature>
<dbReference type="Pfam" id="PF10101">
    <property type="entry name" value="DUF2339"/>
    <property type="match status" value="2"/>
</dbReference>
<feature type="transmembrane region" description="Helical" evidence="2">
    <location>
        <begin position="686"/>
        <end position="704"/>
    </location>
</feature>
<organism evidence="3 4">
    <name type="scientific">Williamsia limnetica</name>
    <dbReference type="NCBI Taxonomy" id="882452"/>
    <lineage>
        <taxon>Bacteria</taxon>
        <taxon>Bacillati</taxon>
        <taxon>Actinomycetota</taxon>
        <taxon>Actinomycetes</taxon>
        <taxon>Mycobacteriales</taxon>
        <taxon>Nocardiaceae</taxon>
        <taxon>Williamsia</taxon>
    </lineage>
</organism>
<proteinExistence type="predicted"/>
<keyword evidence="2" id="KW-0472">Membrane</keyword>
<dbReference type="EMBL" id="QJSP01000005">
    <property type="protein sequence ID" value="PYE18135.1"/>
    <property type="molecule type" value="Genomic_DNA"/>
</dbReference>
<feature type="transmembrane region" description="Helical" evidence="2">
    <location>
        <begin position="361"/>
        <end position="384"/>
    </location>
</feature>
<feature type="transmembrane region" description="Helical" evidence="2">
    <location>
        <begin position="584"/>
        <end position="610"/>
    </location>
</feature>
<dbReference type="InterPro" id="IPR019286">
    <property type="entry name" value="DUF2339_TM"/>
</dbReference>
<keyword evidence="2" id="KW-0812">Transmembrane</keyword>
<feature type="transmembrane region" description="Helical" evidence="2">
    <location>
        <begin position="517"/>
        <end position="537"/>
    </location>
</feature>
<feature type="transmembrane region" description="Helical" evidence="2">
    <location>
        <begin position="292"/>
        <end position="309"/>
    </location>
</feature>
<dbReference type="PANTHER" id="PTHR38434:SF1">
    <property type="entry name" value="BLL2549 PROTEIN"/>
    <property type="match status" value="1"/>
</dbReference>